<keyword evidence="2" id="KW-1185">Reference proteome</keyword>
<name>A0ACB9T5N0_HOLOL</name>
<proteinExistence type="predicted"/>
<organism evidence="1 2">
    <name type="scientific">Holotrichia oblita</name>
    <name type="common">Chafer beetle</name>
    <dbReference type="NCBI Taxonomy" id="644536"/>
    <lineage>
        <taxon>Eukaryota</taxon>
        <taxon>Metazoa</taxon>
        <taxon>Ecdysozoa</taxon>
        <taxon>Arthropoda</taxon>
        <taxon>Hexapoda</taxon>
        <taxon>Insecta</taxon>
        <taxon>Pterygota</taxon>
        <taxon>Neoptera</taxon>
        <taxon>Endopterygota</taxon>
        <taxon>Coleoptera</taxon>
        <taxon>Polyphaga</taxon>
        <taxon>Scarabaeiformia</taxon>
        <taxon>Scarabaeidae</taxon>
        <taxon>Melolonthinae</taxon>
        <taxon>Holotrichia</taxon>
    </lineage>
</organism>
<dbReference type="EMBL" id="CM043019">
    <property type="protein sequence ID" value="KAI4462093.1"/>
    <property type="molecule type" value="Genomic_DNA"/>
</dbReference>
<protein>
    <submittedName>
        <fullName evidence="1">Fatty acid acyl transferase-related</fullName>
    </submittedName>
</protein>
<comment type="caution">
    <text evidence="1">The sequence shown here is derived from an EMBL/GenBank/DDBJ whole genome shotgun (WGS) entry which is preliminary data.</text>
</comment>
<sequence>MFSEAIPPFIQTILGVPDYRVKDWIFLNSPLWLFGILAVYFATIYGLAKVMTNQPPFQLRGPLIVYNSFQVLFSGYICKEIFMSAYLSGYKLSCTDYDLAPSKLNMRIQFLAVMFHILIGYQNKCKAPTWLTWFTVTYLWTLVLLFGNFYYRAYKSTKKIRIDLGQFCSQSGLMDDIPPTKAIDLKGGGDCKYD</sequence>
<gene>
    <name evidence="1" type="ORF">MML48_5g00005416</name>
</gene>
<keyword evidence="1" id="KW-0808">Transferase</keyword>
<evidence type="ECO:0000313" key="1">
    <source>
        <dbReference type="EMBL" id="KAI4462093.1"/>
    </source>
</evidence>
<evidence type="ECO:0000313" key="2">
    <source>
        <dbReference type="Proteomes" id="UP001056778"/>
    </source>
</evidence>
<accession>A0ACB9T5N0</accession>
<reference evidence="1" key="1">
    <citation type="submission" date="2022-04" db="EMBL/GenBank/DDBJ databases">
        <title>Chromosome-scale genome assembly of Holotrichia oblita Faldermann.</title>
        <authorList>
            <person name="Rongchong L."/>
        </authorList>
    </citation>
    <scope>NUCLEOTIDE SEQUENCE</scope>
    <source>
        <strain evidence="1">81SQS9</strain>
    </source>
</reference>
<dbReference type="Proteomes" id="UP001056778">
    <property type="component" value="Chromosome 5"/>
</dbReference>